<dbReference type="Proteomes" id="UP000054144">
    <property type="component" value="Unassembled WGS sequence"/>
</dbReference>
<keyword evidence="2" id="KW-1185">Reference proteome</keyword>
<proteinExistence type="predicted"/>
<evidence type="ECO:0000313" key="1">
    <source>
        <dbReference type="EMBL" id="KIY46371.1"/>
    </source>
</evidence>
<accession>A0A0D7A8Y1</accession>
<dbReference type="SUPFAM" id="SSF142695">
    <property type="entry name" value="RibA-like"/>
    <property type="match status" value="1"/>
</dbReference>
<protein>
    <submittedName>
        <fullName evidence="1">Uncharacterized protein</fullName>
    </submittedName>
</protein>
<dbReference type="PANTHER" id="PTHR47259:SF2">
    <property type="entry name" value="URACIL-REGULATED PROTEIN 1"/>
    <property type="match status" value="1"/>
</dbReference>
<dbReference type="InterPro" id="IPR036144">
    <property type="entry name" value="RibA-like_sf"/>
</dbReference>
<gene>
    <name evidence="1" type="ORF">FISHEDRAFT_10870</name>
</gene>
<evidence type="ECO:0000313" key="2">
    <source>
        <dbReference type="Proteomes" id="UP000054144"/>
    </source>
</evidence>
<dbReference type="Gene3D" id="3.40.50.10990">
    <property type="entry name" value="GTP cyclohydrolase II"/>
    <property type="match status" value="1"/>
</dbReference>
<organism evidence="1 2">
    <name type="scientific">Fistulina hepatica ATCC 64428</name>
    <dbReference type="NCBI Taxonomy" id="1128425"/>
    <lineage>
        <taxon>Eukaryota</taxon>
        <taxon>Fungi</taxon>
        <taxon>Dikarya</taxon>
        <taxon>Basidiomycota</taxon>
        <taxon>Agaricomycotina</taxon>
        <taxon>Agaricomycetes</taxon>
        <taxon>Agaricomycetidae</taxon>
        <taxon>Agaricales</taxon>
        <taxon>Fistulinaceae</taxon>
        <taxon>Fistulina</taxon>
    </lineage>
</organism>
<feature type="non-terminal residue" evidence="1">
    <location>
        <position position="1"/>
    </location>
</feature>
<sequence>DMRFQALMPDILHCLGINNIDDMVSMSDIKYDPIVNSGIPILHNYNLPHHVIPPDSRVQIDA</sequence>
<feature type="non-terminal residue" evidence="1">
    <location>
        <position position="62"/>
    </location>
</feature>
<name>A0A0D7A8Y1_9AGAR</name>
<dbReference type="AlphaFoldDB" id="A0A0D7A8Y1"/>
<dbReference type="PANTHER" id="PTHR47259">
    <property type="match status" value="1"/>
</dbReference>
<reference evidence="1 2" key="1">
    <citation type="journal article" date="2015" name="Fungal Genet. Biol.">
        <title>Evolution of novel wood decay mechanisms in Agaricales revealed by the genome sequences of Fistulina hepatica and Cylindrobasidium torrendii.</title>
        <authorList>
            <person name="Floudas D."/>
            <person name="Held B.W."/>
            <person name="Riley R."/>
            <person name="Nagy L.G."/>
            <person name="Koehler G."/>
            <person name="Ransdell A.S."/>
            <person name="Younus H."/>
            <person name="Chow J."/>
            <person name="Chiniquy J."/>
            <person name="Lipzen A."/>
            <person name="Tritt A."/>
            <person name="Sun H."/>
            <person name="Haridas S."/>
            <person name="LaButti K."/>
            <person name="Ohm R.A."/>
            <person name="Kues U."/>
            <person name="Blanchette R.A."/>
            <person name="Grigoriev I.V."/>
            <person name="Minto R.E."/>
            <person name="Hibbett D.S."/>
        </authorList>
    </citation>
    <scope>NUCLEOTIDE SEQUENCE [LARGE SCALE GENOMIC DNA]</scope>
    <source>
        <strain evidence="1 2">ATCC 64428</strain>
    </source>
</reference>
<dbReference type="OrthoDB" id="57939at2759"/>
<dbReference type="EMBL" id="KN882034">
    <property type="protein sequence ID" value="KIY46371.1"/>
    <property type="molecule type" value="Genomic_DNA"/>
</dbReference>